<evidence type="ECO:0000313" key="2">
    <source>
        <dbReference type="Proteomes" id="UP000616885"/>
    </source>
</evidence>
<comment type="caution">
    <text evidence="1">The sequence shown here is derived from an EMBL/GenBank/DDBJ whole genome shotgun (WGS) entry which is preliminary data.</text>
</comment>
<gene>
    <name evidence="1" type="ORF">IM811_009781</name>
</gene>
<dbReference type="AlphaFoldDB" id="A0A8H7N045"/>
<name>A0A8H7N045_BIOOC</name>
<reference evidence="1" key="1">
    <citation type="submission" date="2020-10" db="EMBL/GenBank/DDBJ databases">
        <title>High-Quality Genome Resource of Clonostachys rosea strain S41 by Oxford Nanopore Long-Read Sequencing.</title>
        <authorList>
            <person name="Wang H."/>
        </authorList>
    </citation>
    <scope>NUCLEOTIDE SEQUENCE</scope>
    <source>
        <strain evidence="1">S41</strain>
    </source>
</reference>
<sequence>MDKLSQEIIDLICGHLVSNDEEERLKLWTYRCLSRQWQAALERRAYASVSILSDDADDFVRKLNPDRARYVREVHFHAMSNHPEPLRENEAARYPRYGDDGGHVCAPYYQTALLANLTTIMKHMAKWEVEYPIFFSISGTYLRLNEKSLLKFPIIKNITTFSCIVKNMDPIDSCNLATRMPELREFRFAIQHHTKEQRSDLADEIGTLGEKLPHLESLEILGEYDIRIRQKPAFHPEDMRNEAGVDRLCQELRLLSQKRGFKHLRMEHFPISRELFEDTLNPEANMSWPTLEEFMVLPHEISSTGEWFFLEDHGRGNLGDIKGFRYKNDDAAQAPIIELFLRATSLESSPAMKRAGLGFRTEVPIKNGLRIGYQILASSKGKEEDGSLKGKEDMDALFNFRIRDGSD</sequence>
<evidence type="ECO:0000313" key="1">
    <source>
        <dbReference type="EMBL" id="KAF9742050.1"/>
    </source>
</evidence>
<accession>A0A8H7N045</accession>
<protein>
    <submittedName>
        <fullName evidence="1">Uncharacterized protein</fullName>
    </submittedName>
</protein>
<dbReference type="EMBL" id="JADCTT010000025">
    <property type="protein sequence ID" value="KAF9742050.1"/>
    <property type="molecule type" value="Genomic_DNA"/>
</dbReference>
<proteinExistence type="predicted"/>
<organism evidence="1 2">
    <name type="scientific">Bionectria ochroleuca</name>
    <name type="common">Gliocladium roseum</name>
    <dbReference type="NCBI Taxonomy" id="29856"/>
    <lineage>
        <taxon>Eukaryota</taxon>
        <taxon>Fungi</taxon>
        <taxon>Dikarya</taxon>
        <taxon>Ascomycota</taxon>
        <taxon>Pezizomycotina</taxon>
        <taxon>Sordariomycetes</taxon>
        <taxon>Hypocreomycetidae</taxon>
        <taxon>Hypocreales</taxon>
        <taxon>Bionectriaceae</taxon>
        <taxon>Clonostachys</taxon>
    </lineage>
</organism>
<dbReference type="Proteomes" id="UP000616885">
    <property type="component" value="Unassembled WGS sequence"/>
</dbReference>